<dbReference type="Gramene" id="ONK68639">
    <property type="protein sequence ID" value="ONK68639"/>
    <property type="gene ID" value="A4U43_C05F14240"/>
</dbReference>
<keyword evidence="2" id="KW-1185">Reference proteome</keyword>
<dbReference type="Gene3D" id="3.40.50.10700">
    <property type="entry name" value="AF0625-like"/>
    <property type="match status" value="1"/>
</dbReference>
<dbReference type="Gene3D" id="3.40.630.50">
    <property type="entry name" value="AF0625-like"/>
    <property type="match status" value="1"/>
</dbReference>
<dbReference type="Proteomes" id="UP000243459">
    <property type="component" value="Chromosome 5"/>
</dbReference>
<dbReference type="InterPro" id="IPR007508">
    <property type="entry name" value="DtdA"/>
</dbReference>
<proteinExistence type="predicted"/>
<protein>
    <recommendedName>
        <fullName evidence="3">D-aminoacyl-tRNA deacylase</fullName>
    </recommendedName>
</protein>
<evidence type="ECO:0000313" key="1">
    <source>
        <dbReference type="EMBL" id="ONK68639.1"/>
    </source>
</evidence>
<dbReference type="OMA" id="KLFTHTA"/>
<dbReference type="Pfam" id="PF04414">
    <property type="entry name" value="tRNA_deacylase"/>
    <property type="match status" value="1"/>
</dbReference>
<evidence type="ECO:0000313" key="2">
    <source>
        <dbReference type="Proteomes" id="UP000243459"/>
    </source>
</evidence>
<accession>A0A5P1EV93</accession>
<dbReference type="FunFam" id="3.40.50.10700:FF:000001">
    <property type="entry name" value="D-aminoacyl-tRNA deacylase"/>
    <property type="match status" value="1"/>
</dbReference>
<dbReference type="AlphaFoldDB" id="A0A5P1EV93"/>
<organism evidence="1 2">
    <name type="scientific">Asparagus officinalis</name>
    <name type="common">Garden asparagus</name>
    <dbReference type="NCBI Taxonomy" id="4686"/>
    <lineage>
        <taxon>Eukaryota</taxon>
        <taxon>Viridiplantae</taxon>
        <taxon>Streptophyta</taxon>
        <taxon>Embryophyta</taxon>
        <taxon>Tracheophyta</taxon>
        <taxon>Spermatophyta</taxon>
        <taxon>Magnoliopsida</taxon>
        <taxon>Liliopsida</taxon>
        <taxon>Asparagales</taxon>
        <taxon>Asparagaceae</taxon>
        <taxon>Asparagoideae</taxon>
        <taxon>Asparagus</taxon>
    </lineage>
</organism>
<evidence type="ECO:0008006" key="3">
    <source>
        <dbReference type="Google" id="ProtNLM"/>
    </source>
</evidence>
<dbReference type="PANTHER" id="PTHR34667:SF1">
    <property type="entry name" value="D-AMINOACYL-TRNA DEACYLASE"/>
    <property type="match status" value="1"/>
</dbReference>
<dbReference type="EMBL" id="CM007385">
    <property type="protein sequence ID" value="ONK68639.1"/>
    <property type="molecule type" value="Genomic_DNA"/>
</dbReference>
<reference evidence="2" key="1">
    <citation type="journal article" date="2017" name="Nat. Commun.">
        <title>The asparagus genome sheds light on the origin and evolution of a young Y chromosome.</title>
        <authorList>
            <person name="Harkess A."/>
            <person name="Zhou J."/>
            <person name="Xu C."/>
            <person name="Bowers J.E."/>
            <person name="Van der Hulst R."/>
            <person name="Ayyampalayam S."/>
            <person name="Mercati F."/>
            <person name="Riccardi P."/>
            <person name="McKain M.R."/>
            <person name="Kakrana A."/>
            <person name="Tang H."/>
            <person name="Ray J."/>
            <person name="Groenendijk J."/>
            <person name="Arikit S."/>
            <person name="Mathioni S.M."/>
            <person name="Nakano M."/>
            <person name="Shan H."/>
            <person name="Telgmann-Rauber A."/>
            <person name="Kanno A."/>
            <person name="Yue Z."/>
            <person name="Chen H."/>
            <person name="Li W."/>
            <person name="Chen Y."/>
            <person name="Xu X."/>
            <person name="Zhang Y."/>
            <person name="Luo S."/>
            <person name="Chen H."/>
            <person name="Gao J."/>
            <person name="Mao Z."/>
            <person name="Pires J.C."/>
            <person name="Luo M."/>
            <person name="Kudrna D."/>
            <person name="Wing R.A."/>
            <person name="Meyers B.C."/>
            <person name="Yi K."/>
            <person name="Kong H."/>
            <person name="Lavrijsen P."/>
            <person name="Sunseri F."/>
            <person name="Falavigna A."/>
            <person name="Ye Y."/>
            <person name="Leebens-Mack J.H."/>
            <person name="Chen G."/>
        </authorList>
    </citation>
    <scope>NUCLEOTIDE SEQUENCE [LARGE SCALE GENOMIC DNA]</scope>
    <source>
        <strain evidence="2">cv. DH0086</strain>
    </source>
</reference>
<dbReference type="SUPFAM" id="SSF142535">
    <property type="entry name" value="AF0625-like"/>
    <property type="match status" value="1"/>
</dbReference>
<gene>
    <name evidence="1" type="ORF">A4U43_C05F14240</name>
</gene>
<dbReference type="PANTHER" id="PTHR34667">
    <property type="entry name" value="D-AMINOACYL-TRNA DEACYLASE"/>
    <property type="match status" value="1"/>
</dbReference>
<dbReference type="GO" id="GO:0051499">
    <property type="term" value="F:D-aminoacyl-tRNA deacylase activity"/>
    <property type="evidence" value="ECO:0007669"/>
    <property type="project" value="InterPro"/>
</dbReference>
<name>A0A5P1EV93_ASPOF</name>
<sequence>MFLEIGSTEEYWGRQDAAQVIALLMWKGLGMEGGAGVGDWYRNEGRNKVLLGVGGGHYAPRHMDIVLKDGVWVGHLLSGYSLPMVDPKQSKGNGHENDIGGTWKQSINVAYEATKAAFPGGVIIAHLDQKSFKSWQKNAIISYLTEKNIKVGKPADFV</sequence>